<keyword evidence="3" id="KW-1185">Reference proteome</keyword>
<feature type="region of interest" description="Disordered" evidence="1">
    <location>
        <begin position="75"/>
        <end position="122"/>
    </location>
</feature>
<protein>
    <submittedName>
        <fullName evidence="2">Uncharacterized protein</fullName>
    </submittedName>
</protein>
<sequence>MFRMAGYTASRKLPLTRPRLTFVRRFLLDQVLGAPGARRSERVKIEALRPVVARSVKTYSAELFPGKAALRQHLADPKVQNLRRGNRASVSQFDRRPSATTRKKYRQAHGGKEQSEDEQLAGGKIGQRATKYYRAVLATGISDVGTVSTRECWRECKQRWTEICIEKNQEAEGDFGALMDEIGKLKCGGGKDRGDEDVDANNLVDDDDDDDDEGQMRSDESENDAGNKALQGKA</sequence>
<dbReference type="HOGENOM" id="CLU_1184831_0_0_1"/>
<feature type="compositionally biased region" description="Acidic residues" evidence="1">
    <location>
        <begin position="195"/>
        <end position="213"/>
    </location>
</feature>
<dbReference type="KEGG" id="bcom:BAUCODRAFT_541029"/>
<reference evidence="2 3" key="1">
    <citation type="journal article" date="2012" name="PLoS Pathog.">
        <title>Diverse lifestyles and strategies of plant pathogenesis encoded in the genomes of eighteen Dothideomycetes fungi.</title>
        <authorList>
            <person name="Ohm R.A."/>
            <person name="Feau N."/>
            <person name="Henrissat B."/>
            <person name="Schoch C.L."/>
            <person name="Horwitz B.A."/>
            <person name="Barry K.W."/>
            <person name="Condon B.J."/>
            <person name="Copeland A.C."/>
            <person name="Dhillon B."/>
            <person name="Glaser F."/>
            <person name="Hesse C.N."/>
            <person name="Kosti I."/>
            <person name="LaButti K."/>
            <person name="Lindquist E.A."/>
            <person name="Lucas S."/>
            <person name="Salamov A.A."/>
            <person name="Bradshaw R.E."/>
            <person name="Ciuffetti L."/>
            <person name="Hamelin R.C."/>
            <person name="Kema G.H.J."/>
            <person name="Lawrence C."/>
            <person name="Scott J.A."/>
            <person name="Spatafora J.W."/>
            <person name="Turgeon B.G."/>
            <person name="de Wit P.J.G.M."/>
            <person name="Zhong S."/>
            <person name="Goodwin S.B."/>
            <person name="Grigoriev I.V."/>
        </authorList>
    </citation>
    <scope>NUCLEOTIDE SEQUENCE [LARGE SCALE GENOMIC DNA]</scope>
    <source>
        <strain evidence="2 3">UAMH 10762</strain>
    </source>
</reference>
<gene>
    <name evidence="2" type="ORF">BAUCODRAFT_541029</name>
</gene>
<dbReference type="RefSeq" id="XP_007677897.1">
    <property type="nucleotide sequence ID" value="XM_007679707.1"/>
</dbReference>
<feature type="region of interest" description="Disordered" evidence="1">
    <location>
        <begin position="186"/>
        <end position="234"/>
    </location>
</feature>
<dbReference type="AlphaFoldDB" id="M2LM84"/>
<evidence type="ECO:0000313" key="3">
    <source>
        <dbReference type="Proteomes" id="UP000011761"/>
    </source>
</evidence>
<dbReference type="Proteomes" id="UP000011761">
    <property type="component" value="Unassembled WGS sequence"/>
</dbReference>
<evidence type="ECO:0000256" key="1">
    <source>
        <dbReference type="SAM" id="MobiDB-lite"/>
    </source>
</evidence>
<evidence type="ECO:0000313" key="2">
    <source>
        <dbReference type="EMBL" id="EMC95427.1"/>
    </source>
</evidence>
<dbReference type="EMBL" id="KB445557">
    <property type="protein sequence ID" value="EMC95427.1"/>
    <property type="molecule type" value="Genomic_DNA"/>
</dbReference>
<dbReference type="GeneID" id="19115304"/>
<name>M2LM84_BAUPA</name>
<proteinExistence type="predicted"/>
<organism evidence="2 3">
    <name type="scientific">Baudoinia panamericana (strain UAMH 10762)</name>
    <name type="common">Angels' share fungus</name>
    <name type="synonym">Baudoinia compniacensis (strain UAMH 10762)</name>
    <dbReference type="NCBI Taxonomy" id="717646"/>
    <lineage>
        <taxon>Eukaryota</taxon>
        <taxon>Fungi</taxon>
        <taxon>Dikarya</taxon>
        <taxon>Ascomycota</taxon>
        <taxon>Pezizomycotina</taxon>
        <taxon>Dothideomycetes</taxon>
        <taxon>Dothideomycetidae</taxon>
        <taxon>Mycosphaerellales</taxon>
        <taxon>Teratosphaeriaceae</taxon>
        <taxon>Baudoinia</taxon>
    </lineage>
</organism>
<accession>M2LM84</accession>